<dbReference type="AlphaFoldDB" id="A0A9P7K1Q9"/>
<proteinExistence type="predicted"/>
<accession>A0A9P7K1Q9</accession>
<protein>
    <submittedName>
        <fullName evidence="2">Uncharacterized protein</fullName>
    </submittedName>
</protein>
<feature type="non-terminal residue" evidence="2">
    <location>
        <position position="1"/>
    </location>
</feature>
<name>A0A9P7K1Q9_9AGAR</name>
<dbReference type="EMBL" id="JABCKI010008152">
    <property type="protein sequence ID" value="KAG5633329.1"/>
    <property type="molecule type" value="Genomic_DNA"/>
</dbReference>
<feature type="compositionally biased region" description="Basic and acidic residues" evidence="1">
    <location>
        <begin position="65"/>
        <end position="74"/>
    </location>
</feature>
<gene>
    <name evidence="2" type="ORF">H0H81_008666</name>
</gene>
<dbReference type="Proteomes" id="UP000717328">
    <property type="component" value="Unassembled WGS sequence"/>
</dbReference>
<organism evidence="2 3">
    <name type="scientific">Sphagnurus paluster</name>
    <dbReference type="NCBI Taxonomy" id="117069"/>
    <lineage>
        <taxon>Eukaryota</taxon>
        <taxon>Fungi</taxon>
        <taxon>Dikarya</taxon>
        <taxon>Basidiomycota</taxon>
        <taxon>Agaricomycotina</taxon>
        <taxon>Agaricomycetes</taxon>
        <taxon>Agaricomycetidae</taxon>
        <taxon>Agaricales</taxon>
        <taxon>Tricholomatineae</taxon>
        <taxon>Lyophyllaceae</taxon>
        <taxon>Sphagnurus</taxon>
    </lineage>
</organism>
<comment type="caution">
    <text evidence="2">The sequence shown here is derived from an EMBL/GenBank/DDBJ whole genome shotgun (WGS) entry which is preliminary data.</text>
</comment>
<feature type="compositionally biased region" description="Acidic residues" evidence="1">
    <location>
        <begin position="75"/>
        <end position="84"/>
    </location>
</feature>
<evidence type="ECO:0000256" key="1">
    <source>
        <dbReference type="SAM" id="MobiDB-lite"/>
    </source>
</evidence>
<evidence type="ECO:0000313" key="3">
    <source>
        <dbReference type="Proteomes" id="UP000717328"/>
    </source>
</evidence>
<evidence type="ECO:0000313" key="2">
    <source>
        <dbReference type="EMBL" id="KAG5633329.1"/>
    </source>
</evidence>
<feature type="region of interest" description="Disordered" evidence="1">
    <location>
        <begin position="65"/>
        <end position="105"/>
    </location>
</feature>
<sequence length="105" mass="11735">VLYRLTELEARIDTLEQNPVTEAAFVKKSELTDITDQLKKTSAGQVKSLAKLGEENQRLRQELEELKDKMKSDDETNSDSDSDDIAGQLSVQEKEAIEASQAAYC</sequence>
<reference evidence="2" key="1">
    <citation type="submission" date="2021-02" db="EMBL/GenBank/DDBJ databases">
        <authorList>
            <person name="Nieuwenhuis M."/>
            <person name="Van De Peppel L.J.J."/>
        </authorList>
    </citation>
    <scope>NUCLEOTIDE SEQUENCE</scope>
    <source>
        <strain evidence="2">D49</strain>
    </source>
</reference>
<keyword evidence="3" id="KW-1185">Reference proteome</keyword>
<reference evidence="2" key="2">
    <citation type="submission" date="2021-10" db="EMBL/GenBank/DDBJ databases">
        <title>Phylogenomics reveals ancestral predisposition of the termite-cultivated fungus Termitomyces towards a domesticated lifestyle.</title>
        <authorList>
            <person name="Auxier B."/>
            <person name="Grum-Grzhimaylo A."/>
            <person name="Cardenas M.E."/>
            <person name="Lodge J.D."/>
            <person name="Laessoe T."/>
            <person name="Pedersen O."/>
            <person name="Smith M.E."/>
            <person name="Kuyper T.W."/>
            <person name="Franco-Molano E.A."/>
            <person name="Baroni T.J."/>
            <person name="Aanen D.K."/>
        </authorList>
    </citation>
    <scope>NUCLEOTIDE SEQUENCE</scope>
    <source>
        <strain evidence="2">D49</strain>
    </source>
</reference>